<gene>
    <name evidence="2" type="ORF">ANBU17_16220</name>
</gene>
<dbReference type="RefSeq" id="WP_201310983.1">
    <property type="nucleotide sequence ID" value="NZ_BLYI01000033.1"/>
</dbReference>
<evidence type="ECO:0000259" key="1">
    <source>
        <dbReference type="Pfam" id="PF14471"/>
    </source>
</evidence>
<evidence type="ECO:0000313" key="2">
    <source>
        <dbReference type="EMBL" id="GFO85275.1"/>
    </source>
</evidence>
<dbReference type="InterPro" id="IPR027872">
    <property type="entry name" value="DUF4428"/>
</dbReference>
<dbReference type="EMBL" id="BLYI01000033">
    <property type="protein sequence ID" value="GFO85275.1"/>
    <property type="molecule type" value="Genomic_DNA"/>
</dbReference>
<evidence type="ECO:0000313" key="3">
    <source>
        <dbReference type="Proteomes" id="UP000613208"/>
    </source>
</evidence>
<dbReference type="Proteomes" id="UP000613208">
    <property type="component" value="Unassembled WGS sequence"/>
</dbReference>
<dbReference type="AlphaFoldDB" id="A0A916Q9D0"/>
<feature type="domain" description="DUF4428" evidence="1">
    <location>
        <begin position="3"/>
        <end position="50"/>
    </location>
</feature>
<sequence length="188" mass="21920">MKTCDICHEPIGMFNKFRYTDGYICKKCYKKASRNYTETIAAKTLDELKELCSQKGEVEEDFEVTGRIGNYLLVDERNQKICILNNRMTAGQVSDPEFYDVGEIEECRLVCQPVMKLEELEEKVKRRAEGNMNTLKVSVRLKNGKKKEIVLISKPVRIKSYAFRQSFHFANRIADEIHRLMDECAKME</sequence>
<comment type="caution">
    <text evidence="2">The sequence shown here is derived from an EMBL/GenBank/DDBJ whole genome shotgun (WGS) entry which is preliminary data.</text>
</comment>
<organism evidence="2 3">
    <name type="scientific">Anaerostipes butyraticus</name>
    <dbReference type="NCBI Taxonomy" id="645466"/>
    <lineage>
        <taxon>Bacteria</taxon>
        <taxon>Bacillati</taxon>
        <taxon>Bacillota</taxon>
        <taxon>Clostridia</taxon>
        <taxon>Lachnospirales</taxon>
        <taxon>Lachnospiraceae</taxon>
        <taxon>Anaerostipes</taxon>
    </lineage>
</organism>
<accession>A0A916Q9D0</accession>
<keyword evidence="3" id="KW-1185">Reference proteome</keyword>
<proteinExistence type="predicted"/>
<name>A0A916Q9D0_9FIRM</name>
<dbReference type="Pfam" id="PF14471">
    <property type="entry name" value="DUF4428"/>
    <property type="match status" value="1"/>
</dbReference>
<protein>
    <recommendedName>
        <fullName evidence="1">DUF4428 domain-containing protein</fullName>
    </recommendedName>
</protein>
<reference evidence="2" key="1">
    <citation type="submission" date="2020-06" db="EMBL/GenBank/DDBJ databases">
        <title>Characterization of fructooligosaccharide metabolism and fructooligosaccharide-degrading enzymes in human commensal butyrate producers.</title>
        <authorList>
            <person name="Tanno H."/>
            <person name="Fujii T."/>
            <person name="Hirano K."/>
            <person name="Maeno S."/>
            <person name="Tonozuka T."/>
            <person name="Sakamoto M."/>
            <person name="Ohkuma M."/>
            <person name="Tochio T."/>
            <person name="Endo A."/>
        </authorList>
    </citation>
    <scope>NUCLEOTIDE SEQUENCE</scope>
    <source>
        <strain evidence="2">JCM 17466</strain>
    </source>
</reference>